<comment type="subcellular location">
    <subcellularLocation>
        <location evidence="9">Cytoplasm</location>
    </subcellularLocation>
</comment>
<feature type="binding site" evidence="7">
    <location>
        <position position="121"/>
    </location>
    <ligand>
        <name>Zn(2+)</name>
        <dbReference type="ChEBI" id="CHEBI:29105"/>
    </ligand>
</feature>
<keyword evidence="8 9" id="KW-0408">Iron</keyword>
<evidence type="ECO:0000256" key="1">
    <source>
        <dbReference type="ARBA" id="ARBA00007957"/>
    </source>
</evidence>
<dbReference type="Gene3D" id="1.10.10.10">
    <property type="entry name" value="Winged helix-like DNA-binding domain superfamily/Winged helix DNA-binding domain"/>
    <property type="match status" value="1"/>
</dbReference>
<dbReference type="Pfam" id="PF01475">
    <property type="entry name" value="FUR"/>
    <property type="match status" value="1"/>
</dbReference>
<keyword evidence="4 9" id="KW-0805">Transcription regulation</keyword>
<feature type="binding site" evidence="8">
    <location>
        <position position="96"/>
    </location>
    <ligand>
        <name>Fe cation</name>
        <dbReference type="ChEBI" id="CHEBI:24875"/>
    </ligand>
</feature>
<dbReference type="GO" id="GO:0005737">
    <property type="term" value="C:cytoplasm"/>
    <property type="evidence" value="ECO:0007669"/>
    <property type="project" value="UniProtKB-SubCell"/>
</dbReference>
<evidence type="ECO:0000256" key="3">
    <source>
        <dbReference type="ARBA" id="ARBA00022833"/>
    </source>
</evidence>
<keyword evidence="9" id="KW-0963">Cytoplasm</keyword>
<comment type="subunit">
    <text evidence="9">Homodimer.</text>
</comment>
<dbReference type="RefSeq" id="WP_187737485.1">
    <property type="nucleotide sequence ID" value="NZ_CP060790.1"/>
</dbReference>
<sequence>MQRSTRQRIAIAGAFASTHRPLSPQEVLEVAGKAIPALGIATVYRHLRDMTESGELQAVHLPGLNPMYELATHEHHHHFQCSSCQRVFDIHECPGELSGLAPRGFSVHSHALTLYGECSDCRSLARKAKAKAAEAPPKPRKG</sequence>
<dbReference type="GO" id="GO:1900376">
    <property type="term" value="P:regulation of secondary metabolite biosynthetic process"/>
    <property type="evidence" value="ECO:0007669"/>
    <property type="project" value="TreeGrafter"/>
</dbReference>
<accession>A0A7H0HIY8</accession>
<dbReference type="InterPro" id="IPR002481">
    <property type="entry name" value="FUR"/>
</dbReference>
<evidence type="ECO:0000256" key="2">
    <source>
        <dbReference type="ARBA" id="ARBA00022491"/>
    </source>
</evidence>
<proteinExistence type="inferred from homology"/>
<dbReference type="GO" id="GO:0000976">
    <property type="term" value="F:transcription cis-regulatory region binding"/>
    <property type="evidence" value="ECO:0007669"/>
    <property type="project" value="TreeGrafter"/>
</dbReference>
<dbReference type="EMBL" id="CP060790">
    <property type="protein sequence ID" value="QNP60504.1"/>
    <property type="molecule type" value="Genomic_DNA"/>
</dbReference>
<dbReference type="GO" id="GO:0008270">
    <property type="term" value="F:zinc ion binding"/>
    <property type="evidence" value="ECO:0007669"/>
    <property type="project" value="TreeGrafter"/>
</dbReference>
<evidence type="ECO:0000256" key="5">
    <source>
        <dbReference type="ARBA" id="ARBA00023125"/>
    </source>
</evidence>
<comment type="cofactor">
    <cofactor evidence="8">
        <name>Mn(2+)</name>
        <dbReference type="ChEBI" id="CHEBI:29035"/>
    </cofactor>
    <cofactor evidence="8">
        <name>Fe(2+)</name>
        <dbReference type="ChEBI" id="CHEBI:29033"/>
    </cofactor>
    <text evidence="8">Binds 1 Mn(2+) or Fe(2+) ion per subunit.</text>
</comment>
<keyword evidence="7 9" id="KW-0479">Metal-binding</keyword>
<keyword evidence="11" id="KW-1185">Reference proteome</keyword>
<evidence type="ECO:0000256" key="6">
    <source>
        <dbReference type="ARBA" id="ARBA00023163"/>
    </source>
</evidence>
<dbReference type="PANTHER" id="PTHR33202:SF22">
    <property type="entry name" value="HYDROGEN PEROXIDE SENSITIVE REPRESSOR"/>
    <property type="match status" value="1"/>
</dbReference>
<evidence type="ECO:0000313" key="11">
    <source>
        <dbReference type="Proteomes" id="UP000516057"/>
    </source>
</evidence>
<evidence type="ECO:0000256" key="9">
    <source>
        <dbReference type="RuleBase" id="RU364037"/>
    </source>
</evidence>
<feature type="binding site" evidence="7">
    <location>
        <position position="84"/>
    </location>
    <ligand>
        <name>Zn(2+)</name>
        <dbReference type="ChEBI" id="CHEBI:29105"/>
    </ligand>
</feature>
<dbReference type="Proteomes" id="UP000516057">
    <property type="component" value="Chromosome"/>
</dbReference>
<dbReference type="GO" id="GO:0003700">
    <property type="term" value="F:DNA-binding transcription factor activity"/>
    <property type="evidence" value="ECO:0007669"/>
    <property type="project" value="UniProtKB-UniRule"/>
</dbReference>
<dbReference type="AlphaFoldDB" id="A0A7H0HIY8"/>
<comment type="similarity">
    <text evidence="1 9">Belongs to the Fur family.</text>
</comment>
<organism evidence="10 11">
    <name type="scientific">Paenacidovorax monticola</name>
    <dbReference type="NCBI Taxonomy" id="1926868"/>
    <lineage>
        <taxon>Bacteria</taxon>
        <taxon>Pseudomonadati</taxon>
        <taxon>Pseudomonadota</taxon>
        <taxon>Betaproteobacteria</taxon>
        <taxon>Burkholderiales</taxon>
        <taxon>Comamonadaceae</taxon>
        <taxon>Paenacidovorax</taxon>
    </lineage>
</organism>
<evidence type="ECO:0000313" key="10">
    <source>
        <dbReference type="EMBL" id="QNP60504.1"/>
    </source>
</evidence>
<keyword evidence="6 9" id="KW-0804">Transcription</keyword>
<evidence type="ECO:0000256" key="7">
    <source>
        <dbReference type="PIRSR" id="PIRSR602481-1"/>
    </source>
</evidence>
<dbReference type="SUPFAM" id="SSF46785">
    <property type="entry name" value="Winged helix' DNA-binding domain"/>
    <property type="match status" value="1"/>
</dbReference>
<dbReference type="InterPro" id="IPR036388">
    <property type="entry name" value="WH-like_DNA-bd_sf"/>
</dbReference>
<dbReference type="KEGG" id="amon:H9L24_06620"/>
<feature type="binding site" evidence="8">
    <location>
        <position position="75"/>
    </location>
    <ligand>
        <name>Fe cation</name>
        <dbReference type="ChEBI" id="CHEBI:24875"/>
    </ligand>
</feature>
<dbReference type="CDD" id="cd07153">
    <property type="entry name" value="Fur_like"/>
    <property type="match status" value="1"/>
</dbReference>
<dbReference type="InterPro" id="IPR036390">
    <property type="entry name" value="WH_DNA-bd_sf"/>
</dbReference>
<gene>
    <name evidence="9" type="primary">fur</name>
    <name evidence="10" type="ORF">H9L24_06620</name>
</gene>
<feature type="binding site" evidence="7">
    <location>
        <position position="81"/>
    </location>
    <ligand>
        <name>Zn(2+)</name>
        <dbReference type="ChEBI" id="CHEBI:29105"/>
    </ligand>
</feature>
<dbReference type="PANTHER" id="PTHR33202">
    <property type="entry name" value="ZINC UPTAKE REGULATION PROTEIN"/>
    <property type="match status" value="1"/>
</dbReference>
<feature type="binding site" evidence="8">
    <location>
        <position position="110"/>
    </location>
    <ligand>
        <name>Fe cation</name>
        <dbReference type="ChEBI" id="CHEBI:24875"/>
    </ligand>
</feature>
<comment type="cofactor">
    <cofactor evidence="7">
        <name>Zn(2+)</name>
        <dbReference type="ChEBI" id="CHEBI:29105"/>
    </cofactor>
    <text evidence="7">Binds 1 zinc ion per subunit.</text>
</comment>
<keyword evidence="5 9" id="KW-0238">DNA-binding</keyword>
<reference evidence="10 11" key="1">
    <citation type="submission" date="2020-08" db="EMBL/GenBank/DDBJ databases">
        <title>Genome sequence of Acidovorax monticola KACC 19171T.</title>
        <authorList>
            <person name="Hyun D.-W."/>
            <person name="Bae J.-W."/>
        </authorList>
    </citation>
    <scope>NUCLEOTIDE SEQUENCE [LARGE SCALE GENOMIC DNA]</scope>
    <source>
        <strain evidence="10 11">KACC 19171</strain>
    </source>
</reference>
<dbReference type="InterPro" id="IPR043135">
    <property type="entry name" value="Fur_C"/>
</dbReference>
<evidence type="ECO:0000256" key="8">
    <source>
        <dbReference type="PIRSR" id="PIRSR602481-2"/>
    </source>
</evidence>
<feature type="binding site" evidence="7">
    <location>
        <position position="118"/>
    </location>
    <ligand>
        <name>Zn(2+)</name>
        <dbReference type="ChEBI" id="CHEBI:29105"/>
    </ligand>
</feature>
<keyword evidence="2 9" id="KW-0678">Repressor</keyword>
<dbReference type="GO" id="GO:0045892">
    <property type="term" value="P:negative regulation of DNA-templated transcription"/>
    <property type="evidence" value="ECO:0007669"/>
    <property type="project" value="TreeGrafter"/>
</dbReference>
<name>A0A7H0HIY8_9BURK</name>
<protein>
    <recommendedName>
        <fullName evidence="9">Ferric uptake regulation protein</fullName>
    </recommendedName>
</protein>
<dbReference type="Gene3D" id="3.30.1490.190">
    <property type="match status" value="1"/>
</dbReference>
<evidence type="ECO:0000256" key="4">
    <source>
        <dbReference type="ARBA" id="ARBA00023015"/>
    </source>
</evidence>
<keyword evidence="3 7" id="KW-0862">Zinc</keyword>